<protein>
    <submittedName>
        <fullName evidence="6">Precorrin-8X methylmutase</fullName>
        <ecNumber evidence="6">5.4.99.61</ecNumber>
    </submittedName>
</protein>
<keyword evidence="3" id="KW-0169">Cobalamin biosynthesis</keyword>
<accession>A0LK66</accession>
<keyword evidence="4 6" id="KW-0413">Isomerase</keyword>
<dbReference type="UniPathway" id="UPA00148"/>
<dbReference type="Pfam" id="PF02570">
    <property type="entry name" value="CbiC"/>
    <property type="match status" value="1"/>
</dbReference>
<dbReference type="Gene3D" id="3.40.50.10230">
    <property type="entry name" value="Cobalamin biosynthesis CobH/CbiC, precorrin-8X methylmutase"/>
    <property type="match status" value="1"/>
</dbReference>
<evidence type="ECO:0000256" key="4">
    <source>
        <dbReference type="ARBA" id="ARBA00023235"/>
    </source>
</evidence>
<evidence type="ECO:0000259" key="5">
    <source>
        <dbReference type="Pfam" id="PF02570"/>
    </source>
</evidence>
<dbReference type="RefSeq" id="WP_011698987.1">
    <property type="nucleotide sequence ID" value="NC_008554.1"/>
</dbReference>
<dbReference type="PANTHER" id="PTHR43588:SF1">
    <property type="entry name" value="COBALT-PRECORRIN-8 METHYLMUTASE"/>
    <property type="match status" value="1"/>
</dbReference>
<evidence type="ECO:0000256" key="3">
    <source>
        <dbReference type="ARBA" id="ARBA00022573"/>
    </source>
</evidence>
<evidence type="ECO:0000256" key="2">
    <source>
        <dbReference type="ARBA" id="ARBA00009774"/>
    </source>
</evidence>
<organism evidence="6 7">
    <name type="scientific">Syntrophobacter fumaroxidans (strain DSM 10017 / MPOB)</name>
    <dbReference type="NCBI Taxonomy" id="335543"/>
    <lineage>
        <taxon>Bacteria</taxon>
        <taxon>Pseudomonadati</taxon>
        <taxon>Thermodesulfobacteriota</taxon>
        <taxon>Syntrophobacteria</taxon>
        <taxon>Syntrophobacterales</taxon>
        <taxon>Syntrophobacteraceae</taxon>
        <taxon>Syntrophobacter</taxon>
    </lineage>
</organism>
<dbReference type="STRING" id="335543.Sfum_2136"/>
<evidence type="ECO:0000313" key="6">
    <source>
        <dbReference type="EMBL" id="ABK17818.1"/>
    </source>
</evidence>
<dbReference type="AlphaFoldDB" id="A0LK66"/>
<evidence type="ECO:0000256" key="1">
    <source>
        <dbReference type="ARBA" id="ARBA00004953"/>
    </source>
</evidence>
<dbReference type="InterPro" id="IPR036588">
    <property type="entry name" value="CobH/CbiC_sf"/>
</dbReference>
<comment type="pathway">
    <text evidence="1">Cofactor biosynthesis; adenosylcobalamin biosynthesis.</text>
</comment>
<reference evidence="6 7" key="1">
    <citation type="submission" date="2006-10" db="EMBL/GenBank/DDBJ databases">
        <title>Complete sequence of Syntrophobacter fumaroxidans MPOB.</title>
        <authorList>
            <consortium name="US DOE Joint Genome Institute"/>
            <person name="Copeland A."/>
            <person name="Lucas S."/>
            <person name="Lapidus A."/>
            <person name="Barry K."/>
            <person name="Detter J.C."/>
            <person name="Glavina del Rio T."/>
            <person name="Hammon N."/>
            <person name="Israni S."/>
            <person name="Pitluck S."/>
            <person name="Goltsman E.G."/>
            <person name="Martinez M."/>
            <person name="Schmutz J."/>
            <person name="Larimer F."/>
            <person name="Land M."/>
            <person name="Hauser L."/>
            <person name="Kyrpides N."/>
            <person name="Kim E."/>
            <person name="Boone D.R."/>
            <person name="Brockman F."/>
            <person name="Culley D."/>
            <person name="Ferry J."/>
            <person name="Gunsalus R."/>
            <person name="McInerney M.J."/>
            <person name="Morrison M."/>
            <person name="Plugge C."/>
            <person name="Rohlin L."/>
            <person name="Scholten J."/>
            <person name="Sieber J."/>
            <person name="Stams A.J.M."/>
            <person name="Worm P."/>
            <person name="Henstra A.M."/>
            <person name="Richardson P."/>
        </authorList>
    </citation>
    <scope>NUCLEOTIDE SEQUENCE [LARGE SCALE GENOMIC DNA]</scope>
    <source>
        <strain evidence="7">DSM 10017 / MPOB</strain>
    </source>
</reference>
<dbReference type="KEGG" id="sfu:Sfum_2136"/>
<dbReference type="InParanoid" id="A0LK66"/>
<dbReference type="Proteomes" id="UP000001784">
    <property type="component" value="Chromosome"/>
</dbReference>
<name>A0LK66_SYNFM</name>
<dbReference type="InterPro" id="IPR003722">
    <property type="entry name" value="Cbl_synth_CobH/CbiC"/>
</dbReference>
<dbReference type="HOGENOM" id="CLU_084703_1_1_7"/>
<evidence type="ECO:0000313" key="7">
    <source>
        <dbReference type="Proteomes" id="UP000001784"/>
    </source>
</evidence>
<dbReference type="SUPFAM" id="SSF63965">
    <property type="entry name" value="Precorrin-8X methylmutase CbiC/CobH"/>
    <property type="match status" value="1"/>
</dbReference>
<comment type="similarity">
    <text evidence="2">Belongs to the CobH/CbiC family.</text>
</comment>
<keyword evidence="7" id="KW-1185">Reference proteome</keyword>
<dbReference type="EC" id="5.4.99.61" evidence="6"/>
<dbReference type="GO" id="GO:0009236">
    <property type="term" value="P:cobalamin biosynthetic process"/>
    <property type="evidence" value="ECO:0007669"/>
    <property type="project" value="UniProtKB-UniPathway"/>
</dbReference>
<gene>
    <name evidence="6" type="ordered locus">Sfum_2136</name>
</gene>
<dbReference type="PANTHER" id="PTHR43588">
    <property type="entry name" value="COBALT-PRECORRIN-8 METHYLMUTASE"/>
    <property type="match status" value="1"/>
</dbReference>
<dbReference type="eggNOG" id="COG2082">
    <property type="taxonomic scope" value="Bacteria"/>
</dbReference>
<proteinExistence type="inferred from homology"/>
<sequence length="224" mass="24222">MALNELMGSTEDRPGLVEAGRSIEMESFRIIDAEMGEHPFPEDQWQVVRRVIHTTGDFDYARQIRFHPRAVASGVAALTRGASIFADTRMIAVGLSPWRLQWYGNEAVVPALHPESRIRAEEQGVTRSVAAFRGVSDQLNGAVVAIGNAPTALLEVLRLIREDGVRPALVIGVPVGFVQAAESKDQLQRMTDQPAIAVLGRKGGSSVAVAILHALLELAGNVNQ</sequence>
<feature type="domain" description="Cobalamin biosynthesis precorrin-8X methylmutase CobH/CbiC" evidence="5">
    <location>
        <begin position="23"/>
        <end position="217"/>
    </location>
</feature>
<dbReference type="EMBL" id="CP000478">
    <property type="protein sequence ID" value="ABK17818.1"/>
    <property type="molecule type" value="Genomic_DNA"/>
</dbReference>
<dbReference type="GO" id="GO:0016993">
    <property type="term" value="F:precorrin-8X methylmutase activity"/>
    <property type="evidence" value="ECO:0007669"/>
    <property type="project" value="UniProtKB-EC"/>
</dbReference>